<dbReference type="GO" id="GO:0005978">
    <property type="term" value="P:glycogen biosynthetic process"/>
    <property type="evidence" value="ECO:0007669"/>
    <property type="project" value="UniProtKB-UniRule"/>
</dbReference>
<dbReference type="InterPro" id="IPR014756">
    <property type="entry name" value="Ig_E-set"/>
</dbReference>
<evidence type="ECO:0000256" key="9">
    <source>
        <dbReference type="ARBA" id="ARBA00023277"/>
    </source>
</evidence>
<feature type="active site" description="Proton donor" evidence="10 11">
    <location>
        <position position="352"/>
    </location>
</feature>
<dbReference type="PANTHER" id="PTHR43651">
    <property type="entry name" value="1,4-ALPHA-GLUCAN-BRANCHING ENZYME"/>
    <property type="match status" value="1"/>
</dbReference>
<dbReference type="Proteomes" id="UP000187367">
    <property type="component" value="Unassembled WGS sequence"/>
</dbReference>
<evidence type="ECO:0000256" key="2">
    <source>
        <dbReference type="ARBA" id="ARBA00002953"/>
    </source>
</evidence>
<comment type="subunit">
    <text evidence="10">Monomer.</text>
</comment>
<dbReference type="InterPro" id="IPR004193">
    <property type="entry name" value="Glyco_hydro_13_N"/>
</dbReference>
<dbReference type="RefSeq" id="WP_076761328.1">
    <property type="nucleotide sequence ID" value="NZ_JARMMH010000001.1"/>
</dbReference>
<dbReference type="InterPro" id="IPR017853">
    <property type="entry name" value="GH"/>
</dbReference>
<dbReference type="PIRSF" id="PIRSF000463">
    <property type="entry name" value="GlgB"/>
    <property type="match status" value="1"/>
</dbReference>
<dbReference type="SUPFAM" id="SSF51011">
    <property type="entry name" value="Glycosyl hydrolase domain"/>
    <property type="match status" value="1"/>
</dbReference>
<dbReference type="GO" id="GO:0004553">
    <property type="term" value="F:hydrolase activity, hydrolyzing O-glycosyl compounds"/>
    <property type="evidence" value="ECO:0007669"/>
    <property type="project" value="InterPro"/>
</dbReference>
<dbReference type="SUPFAM" id="SSF51445">
    <property type="entry name" value="(Trans)glycosidases"/>
    <property type="match status" value="1"/>
</dbReference>
<keyword evidence="8 10" id="KW-0320">Glycogen biosynthesis</keyword>
<dbReference type="EMBL" id="MTJL01000045">
    <property type="protein sequence ID" value="OMH99557.1"/>
    <property type="molecule type" value="Genomic_DNA"/>
</dbReference>
<dbReference type="GO" id="GO:0005829">
    <property type="term" value="C:cytosol"/>
    <property type="evidence" value="ECO:0007669"/>
    <property type="project" value="TreeGrafter"/>
</dbReference>
<evidence type="ECO:0000256" key="7">
    <source>
        <dbReference type="ARBA" id="ARBA00022679"/>
    </source>
</evidence>
<dbReference type="UniPathway" id="UPA00164"/>
<comment type="caution">
    <text evidence="13">The sequence shown here is derived from an EMBL/GenBank/DDBJ whole genome shotgun (WGS) entry which is preliminary data.</text>
</comment>
<dbReference type="GO" id="GO:0003844">
    <property type="term" value="F:1,4-alpha-glucan branching enzyme activity"/>
    <property type="evidence" value="ECO:0007669"/>
    <property type="project" value="UniProtKB-UniRule"/>
</dbReference>
<dbReference type="NCBIfam" id="NF008967">
    <property type="entry name" value="PRK12313.1"/>
    <property type="match status" value="1"/>
</dbReference>
<dbReference type="InterPro" id="IPR013780">
    <property type="entry name" value="Glyco_hydro_b"/>
</dbReference>
<dbReference type="InterPro" id="IPR037439">
    <property type="entry name" value="Branching_enzy"/>
</dbReference>
<name>A0A1R1RWL9_9BACI</name>
<dbReference type="PANTHER" id="PTHR43651:SF3">
    <property type="entry name" value="1,4-ALPHA-GLUCAN-BRANCHING ENZYME"/>
    <property type="match status" value="1"/>
</dbReference>
<protein>
    <recommendedName>
        <fullName evidence="10">1,4-alpha-glucan branching enzyme GlgB</fullName>
        <ecNumber evidence="10">2.4.1.18</ecNumber>
    </recommendedName>
    <alternativeName>
        <fullName evidence="10">1,4-alpha-D-glucan:1,4-alpha-D-glucan 6-glucosyl-transferase</fullName>
    </alternativeName>
    <alternativeName>
        <fullName evidence="10">Alpha-(1-&gt;4)-glucan branching enzyme</fullName>
    </alternativeName>
    <alternativeName>
        <fullName evidence="10">Glycogen branching enzyme</fullName>
        <shortName evidence="10">BE</shortName>
    </alternativeName>
</protein>
<evidence type="ECO:0000313" key="13">
    <source>
        <dbReference type="EMBL" id="OMH99557.1"/>
    </source>
</evidence>
<keyword evidence="7 10" id="KW-0808">Transferase</keyword>
<gene>
    <name evidence="10" type="primary">glgB</name>
    <name evidence="13" type="ORF">BW143_19885</name>
</gene>
<dbReference type="InterPro" id="IPR013783">
    <property type="entry name" value="Ig-like_fold"/>
</dbReference>
<dbReference type="Pfam" id="PF00128">
    <property type="entry name" value="Alpha-amylase"/>
    <property type="match status" value="1"/>
</dbReference>
<evidence type="ECO:0000256" key="1">
    <source>
        <dbReference type="ARBA" id="ARBA00000826"/>
    </source>
</evidence>
<dbReference type="Gene3D" id="3.20.20.80">
    <property type="entry name" value="Glycosidases"/>
    <property type="match status" value="1"/>
</dbReference>
<evidence type="ECO:0000256" key="3">
    <source>
        <dbReference type="ARBA" id="ARBA00004964"/>
    </source>
</evidence>
<dbReference type="CDD" id="cd02855">
    <property type="entry name" value="E_set_GBE_prok_N"/>
    <property type="match status" value="1"/>
</dbReference>
<comment type="catalytic activity">
    <reaction evidence="1 10">
        <text>Transfers a segment of a (1-&gt;4)-alpha-D-glucan chain to a primary hydroxy group in a similar glucan chain.</text>
        <dbReference type="EC" id="2.4.1.18"/>
    </reaction>
</comment>
<dbReference type="EC" id="2.4.1.18" evidence="10"/>
<dbReference type="Gene3D" id="2.60.40.1180">
    <property type="entry name" value="Golgi alpha-mannosidase II"/>
    <property type="match status" value="1"/>
</dbReference>
<reference evidence="13 14" key="1">
    <citation type="submission" date="2017-01" db="EMBL/GenBank/DDBJ databases">
        <title>Bacillus phylogenomics.</title>
        <authorList>
            <person name="Dunlap C."/>
        </authorList>
    </citation>
    <scope>NUCLEOTIDE SEQUENCE [LARGE SCALE GENOMIC DNA]</scope>
    <source>
        <strain evidence="13 14">NRRL B-41282</strain>
    </source>
</reference>
<comment type="function">
    <text evidence="2 10">Catalyzes the formation of the alpha-1,6-glucosidic linkages in glycogen by scission of a 1,4-alpha-linked oligosaccharide from growing alpha-1,4-glucan chains and the subsequent attachment of the oligosaccharide to the alpha-1,6 position.</text>
</comment>
<comment type="similarity">
    <text evidence="4 10">Belongs to the glycosyl hydrolase 13 family. GlgB subfamily.</text>
</comment>
<dbReference type="SMART" id="SM00642">
    <property type="entry name" value="Aamy"/>
    <property type="match status" value="1"/>
</dbReference>
<comment type="pathway">
    <text evidence="3 10">Glycan biosynthesis; glycogen biosynthesis.</text>
</comment>
<dbReference type="SUPFAM" id="SSF81296">
    <property type="entry name" value="E set domains"/>
    <property type="match status" value="1"/>
</dbReference>
<dbReference type="InterPro" id="IPR044143">
    <property type="entry name" value="GlgB_N_E_set_prok"/>
</dbReference>
<dbReference type="Pfam" id="PF02922">
    <property type="entry name" value="CBM_48"/>
    <property type="match status" value="1"/>
</dbReference>
<dbReference type="Pfam" id="PF02806">
    <property type="entry name" value="Alpha-amylase_C"/>
    <property type="match status" value="1"/>
</dbReference>
<dbReference type="Gene3D" id="2.60.40.10">
    <property type="entry name" value="Immunoglobulins"/>
    <property type="match status" value="1"/>
</dbReference>
<organism evidence="13 14">
    <name type="scientific">Bacillus swezeyi</name>
    <dbReference type="NCBI Taxonomy" id="1925020"/>
    <lineage>
        <taxon>Bacteria</taxon>
        <taxon>Bacillati</taxon>
        <taxon>Bacillota</taxon>
        <taxon>Bacilli</taxon>
        <taxon>Bacillales</taxon>
        <taxon>Bacillaceae</taxon>
        <taxon>Bacillus</taxon>
    </lineage>
</organism>
<dbReference type="NCBIfam" id="NF003811">
    <property type="entry name" value="PRK05402.1"/>
    <property type="match status" value="1"/>
</dbReference>
<evidence type="ECO:0000256" key="11">
    <source>
        <dbReference type="PIRSR" id="PIRSR000463-1"/>
    </source>
</evidence>
<keyword evidence="9 10" id="KW-0119">Carbohydrate metabolism</keyword>
<evidence type="ECO:0000256" key="4">
    <source>
        <dbReference type="ARBA" id="ARBA00009000"/>
    </source>
</evidence>
<dbReference type="OrthoDB" id="9800174at2"/>
<evidence type="ECO:0000259" key="12">
    <source>
        <dbReference type="SMART" id="SM00642"/>
    </source>
</evidence>
<accession>A0A1R1RWL9</accession>
<dbReference type="InterPro" id="IPR006047">
    <property type="entry name" value="GH13_cat_dom"/>
</dbReference>
<dbReference type="InterPro" id="IPR006407">
    <property type="entry name" value="GlgB"/>
</dbReference>
<feature type="domain" description="Glycosyl hydrolase family 13 catalytic" evidence="12">
    <location>
        <begin position="152"/>
        <end position="506"/>
    </location>
</feature>
<dbReference type="FunFam" id="3.20.20.80:FF:000003">
    <property type="entry name" value="1,4-alpha-glucan branching enzyme GlgB"/>
    <property type="match status" value="1"/>
</dbReference>
<keyword evidence="14" id="KW-1185">Reference proteome</keyword>
<evidence type="ECO:0000256" key="10">
    <source>
        <dbReference type="HAMAP-Rule" id="MF_00685"/>
    </source>
</evidence>
<evidence type="ECO:0000313" key="14">
    <source>
        <dbReference type="Proteomes" id="UP000187367"/>
    </source>
</evidence>
<dbReference type="GO" id="GO:0043169">
    <property type="term" value="F:cation binding"/>
    <property type="evidence" value="ECO:0007669"/>
    <property type="project" value="InterPro"/>
</dbReference>
<sequence>MTDVSAADFEMHLFHEGRLYEGYRLFGAHQTEQDGQIGFRFCVWAPHAKKVRIVGTFNGWFGLTHQMRKLSHEGIWELFIPGVEEGELYKYEITTAANETKLKADPYAFLSEVRPKTASITYRLPGFEWNDHKWLKKKKRKAVYEKPVSIYELHIGSWKKKADGSFFTYREMSGMVIPYVKEHGFTHIELMPITEHPFDRSWGYQTTGYYSPTSRYGKPHDMMYFIDQCHQHDIGVILDWVPGHFCKDEHGLYLFDGTPLYEYIHEHDRENWEWGTANFDFGKREVHSFLISNALYWIQMYHIDGFRVDAVANLLYWPNRPQPEANGFAIEFIQSLNEQVFAKDPHFLMIAEDSTDWPKVTHPTDEGGLGFNYKWNMGWMNDILTYMETPPEQRKHLHHLVSFSLMYAYSENYILPFSHDEVVYGKKSLLHKMPGDYWQKFAQYRLLIGFFIAHPGKKLLFMGGEFAQFDEWKDDEQLDWFLEDFEMHHKAENFTKDVFHIYKNSRILYENDHRPQGFEWIDVHNAEQSVVSFIRYGKKPNEALVIVCNFTPEVYHGYQIGVPFQTEYVEILNSDDKAYGGSHQINLKHLQAQKGVLHGKPACISMTVPPLGISILRAVKKRGVKKG</sequence>
<dbReference type="HAMAP" id="MF_00685">
    <property type="entry name" value="GlgB"/>
    <property type="match status" value="1"/>
</dbReference>
<dbReference type="FunFam" id="2.60.40.1180:FF:000002">
    <property type="entry name" value="1,4-alpha-glucan branching enzyme GlgB"/>
    <property type="match status" value="1"/>
</dbReference>
<keyword evidence="5 10" id="KW-0321">Glycogen metabolism</keyword>
<dbReference type="AlphaFoldDB" id="A0A1R1RWL9"/>
<dbReference type="NCBIfam" id="TIGR01515">
    <property type="entry name" value="branching_enzym"/>
    <property type="match status" value="1"/>
</dbReference>
<proteinExistence type="inferred from homology"/>
<accession>A0A1R1QA31</accession>
<dbReference type="CDD" id="cd11322">
    <property type="entry name" value="AmyAc_Glg_BE"/>
    <property type="match status" value="1"/>
</dbReference>
<feature type="active site" description="Nucleophile" evidence="10 11">
    <location>
        <position position="309"/>
    </location>
</feature>
<evidence type="ECO:0000256" key="6">
    <source>
        <dbReference type="ARBA" id="ARBA00022676"/>
    </source>
</evidence>
<dbReference type="FunFam" id="2.60.40.10:FF:000169">
    <property type="entry name" value="1,4-alpha-glucan branching enzyme GlgB"/>
    <property type="match status" value="1"/>
</dbReference>
<keyword evidence="6 10" id="KW-0328">Glycosyltransferase</keyword>
<evidence type="ECO:0000256" key="5">
    <source>
        <dbReference type="ARBA" id="ARBA00022600"/>
    </source>
</evidence>
<dbReference type="InterPro" id="IPR006048">
    <property type="entry name" value="A-amylase/branching_C"/>
</dbReference>
<evidence type="ECO:0000256" key="8">
    <source>
        <dbReference type="ARBA" id="ARBA00023056"/>
    </source>
</evidence>